<gene>
    <name evidence="1" type="ORF">RHMOL_Rhmol02G0061300</name>
</gene>
<sequence>MYPPFIHYKSCSLHSILNEKSDGAVELDFPLNDHRWGTWIVGCCYGLVCVRAGQEVLIWNPSTRKSKGLPNPEMHNYIPSYGFGYDKSVDDYKVVGVFSHLHTLEIEVKVYTLRTNSWRRIGDFPHHIGFGEEGTYLNGALHWTVKISSNVGRHALGEYLVLHSVFWHSSAGRA</sequence>
<dbReference type="Proteomes" id="UP001062846">
    <property type="component" value="Chromosome 2"/>
</dbReference>
<keyword evidence="2" id="KW-1185">Reference proteome</keyword>
<name>A0ACC0PMI8_RHOML</name>
<protein>
    <submittedName>
        <fullName evidence="1">Uncharacterized protein</fullName>
    </submittedName>
</protein>
<proteinExistence type="predicted"/>
<comment type="caution">
    <text evidence="1">The sequence shown here is derived from an EMBL/GenBank/DDBJ whole genome shotgun (WGS) entry which is preliminary data.</text>
</comment>
<evidence type="ECO:0000313" key="2">
    <source>
        <dbReference type="Proteomes" id="UP001062846"/>
    </source>
</evidence>
<evidence type="ECO:0000313" key="1">
    <source>
        <dbReference type="EMBL" id="KAI8566685.1"/>
    </source>
</evidence>
<reference evidence="1" key="1">
    <citation type="submission" date="2022-02" db="EMBL/GenBank/DDBJ databases">
        <title>Plant Genome Project.</title>
        <authorList>
            <person name="Zhang R.-G."/>
        </authorList>
    </citation>
    <scope>NUCLEOTIDE SEQUENCE</scope>
    <source>
        <strain evidence="1">AT1</strain>
    </source>
</reference>
<dbReference type="EMBL" id="CM046389">
    <property type="protein sequence ID" value="KAI8566685.1"/>
    <property type="molecule type" value="Genomic_DNA"/>
</dbReference>
<accession>A0ACC0PMI8</accession>
<organism evidence="1 2">
    <name type="scientific">Rhododendron molle</name>
    <name type="common">Chinese azalea</name>
    <name type="synonym">Azalea mollis</name>
    <dbReference type="NCBI Taxonomy" id="49168"/>
    <lineage>
        <taxon>Eukaryota</taxon>
        <taxon>Viridiplantae</taxon>
        <taxon>Streptophyta</taxon>
        <taxon>Embryophyta</taxon>
        <taxon>Tracheophyta</taxon>
        <taxon>Spermatophyta</taxon>
        <taxon>Magnoliopsida</taxon>
        <taxon>eudicotyledons</taxon>
        <taxon>Gunneridae</taxon>
        <taxon>Pentapetalae</taxon>
        <taxon>asterids</taxon>
        <taxon>Ericales</taxon>
        <taxon>Ericaceae</taxon>
        <taxon>Ericoideae</taxon>
        <taxon>Rhodoreae</taxon>
        <taxon>Rhododendron</taxon>
    </lineage>
</organism>